<dbReference type="AlphaFoldDB" id="A0ABD0PAY4"/>
<proteinExistence type="predicted"/>
<gene>
    <name evidence="2" type="ORF">M9458_035032</name>
</gene>
<accession>A0ABD0PAY4</accession>
<evidence type="ECO:0000313" key="2">
    <source>
        <dbReference type="EMBL" id="KAL0170436.1"/>
    </source>
</evidence>
<dbReference type="Proteomes" id="UP001529510">
    <property type="component" value="Unassembled WGS sequence"/>
</dbReference>
<keyword evidence="3" id="KW-1185">Reference proteome</keyword>
<feature type="non-terminal residue" evidence="2">
    <location>
        <position position="1"/>
    </location>
</feature>
<sequence>DHRNHSLIAGAPLSPPPASESWTILAPSSPPRPISPPALPDSLVPPASPWSVDSTPPATPHPSAPPALSGSSFSLAPPWSSVTLGPPWPSGSPHLPQVLEPSAPVTLARRLSVSTLGSTTTCSTTVGQPFLYHGPSLHQLHHGSASWLRPGSCQAPPAPSVFFMAPPSIVSSHVSGLCPNLLLGCSPAFLPALHHHLSPCHIHFFVFLLSPSPSLPLSLRCKVPLFWEGDELSHPRIGCFVFSLIGYRVDLGVV</sequence>
<evidence type="ECO:0000256" key="1">
    <source>
        <dbReference type="SAM" id="MobiDB-lite"/>
    </source>
</evidence>
<comment type="caution">
    <text evidence="2">The sequence shown here is derived from an EMBL/GenBank/DDBJ whole genome shotgun (WGS) entry which is preliminary data.</text>
</comment>
<dbReference type="EMBL" id="JAMKFB020000017">
    <property type="protein sequence ID" value="KAL0170436.1"/>
    <property type="molecule type" value="Genomic_DNA"/>
</dbReference>
<evidence type="ECO:0000313" key="3">
    <source>
        <dbReference type="Proteomes" id="UP001529510"/>
    </source>
</evidence>
<feature type="region of interest" description="Disordered" evidence="1">
    <location>
        <begin position="1"/>
        <end position="70"/>
    </location>
</feature>
<name>A0ABD0PAY4_CIRMR</name>
<feature type="compositionally biased region" description="Pro residues" evidence="1">
    <location>
        <begin position="28"/>
        <end position="39"/>
    </location>
</feature>
<reference evidence="2 3" key="1">
    <citation type="submission" date="2024-05" db="EMBL/GenBank/DDBJ databases">
        <title>Genome sequencing and assembly of Indian major carp, Cirrhinus mrigala (Hamilton, 1822).</title>
        <authorList>
            <person name="Mohindra V."/>
            <person name="Chowdhury L.M."/>
            <person name="Lal K."/>
            <person name="Jena J.K."/>
        </authorList>
    </citation>
    <scope>NUCLEOTIDE SEQUENCE [LARGE SCALE GENOMIC DNA]</scope>
    <source>
        <strain evidence="2">CM1030</strain>
        <tissue evidence="2">Blood</tissue>
    </source>
</reference>
<organism evidence="2 3">
    <name type="scientific">Cirrhinus mrigala</name>
    <name type="common">Mrigala</name>
    <dbReference type="NCBI Taxonomy" id="683832"/>
    <lineage>
        <taxon>Eukaryota</taxon>
        <taxon>Metazoa</taxon>
        <taxon>Chordata</taxon>
        <taxon>Craniata</taxon>
        <taxon>Vertebrata</taxon>
        <taxon>Euteleostomi</taxon>
        <taxon>Actinopterygii</taxon>
        <taxon>Neopterygii</taxon>
        <taxon>Teleostei</taxon>
        <taxon>Ostariophysi</taxon>
        <taxon>Cypriniformes</taxon>
        <taxon>Cyprinidae</taxon>
        <taxon>Labeoninae</taxon>
        <taxon>Labeonini</taxon>
        <taxon>Cirrhinus</taxon>
    </lineage>
</organism>
<protein>
    <submittedName>
        <fullName evidence="2">Uncharacterized protein</fullName>
    </submittedName>
</protein>